<dbReference type="EMBL" id="JYDW01000466">
    <property type="protein sequence ID" value="KRZ48122.1"/>
    <property type="molecule type" value="Genomic_DNA"/>
</dbReference>
<reference evidence="1 2" key="1">
    <citation type="submission" date="2015-05" db="EMBL/GenBank/DDBJ databases">
        <title>Evolution of Trichinella species and genotypes.</title>
        <authorList>
            <person name="Korhonen P.K."/>
            <person name="Edoardo P."/>
            <person name="Giuseppe L.R."/>
            <person name="Gasser R.B."/>
        </authorList>
    </citation>
    <scope>NUCLEOTIDE SEQUENCE [LARGE SCALE GENOMIC DNA]</scope>
    <source>
        <strain evidence="1">ISS10</strain>
    </source>
</reference>
<gene>
    <name evidence="1" type="ORF">T02_8162</name>
</gene>
<accession>A0A0V1KLG4</accession>
<evidence type="ECO:0000313" key="2">
    <source>
        <dbReference type="Proteomes" id="UP000054721"/>
    </source>
</evidence>
<organism evidence="1 2">
    <name type="scientific">Trichinella nativa</name>
    <dbReference type="NCBI Taxonomy" id="6335"/>
    <lineage>
        <taxon>Eukaryota</taxon>
        <taxon>Metazoa</taxon>
        <taxon>Ecdysozoa</taxon>
        <taxon>Nematoda</taxon>
        <taxon>Enoplea</taxon>
        <taxon>Dorylaimia</taxon>
        <taxon>Trichinellida</taxon>
        <taxon>Trichinellidae</taxon>
        <taxon>Trichinella</taxon>
    </lineage>
</organism>
<name>A0A0V1KLG4_9BILA</name>
<proteinExistence type="predicted"/>
<dbReference type="AlphaFoldDB" id="A0A0V1KLG4"/>
<comment type="caution">
    <text evidence="1">The sequence shown here is derived from an EMBL/GenBank/DDBJ whole genome shotgun (WGS) entry which is preliminary data.</text>
</comment>
<protein>
    <submittedName>
        <fullName evidence="1">Uncharacterized protein</fullName>
    </submittedName>
</protein>
<evidence type="ECO:0000313" key="1">
    <source>
        <dbReference type="EMBL" id="KRZ48122.1"/>
    </source>
</evidence>
<dbReference type="Proteomes" id="UP000054721">
    <property type="component" value="Unassembled WGS sequence"/>
</dbReference>
<sequence length="52" mass="5680">MQPAAGDSGNGTALAFREFLQSLIGHNLILVEKWPLKIGKLPILISRTVAHR</sequence>
<keyword evidence="2" id="KW-1185">Reference proteome</keyword>